<dbReference type="Proteomes" id="UP000006048">
    <property type="component" value="Chromosome"/>
</dbReference>
<keyword evidence="1" id="KW-0812">Transmembrane</keyword>
<keyword evidence="3" id="KW-1185">Reference proteome</keyword>
<accession>I4B6U3</accession>
<proteinExistence type="predicted"/>
<dbReference type="STRING" id="869212.Turpa_2357"/>
<dbReference type="EMBL" id="CP002959">
    <property type="protein sequence ID" value="AFM13000.1"/>
    <property type="molecule type" value="Genomic_DNA"/>
</dbReference>
<dbReference type="RefSeq" id="WP_014803506.1">
    <property type="nucleotide sequence ID" value="NC_018020.1"/>
</dbReference>
<feature type="transmembrane region" description="Helical" evidence="1">
    <location>
        <begin position="75"/>
        <end position="94"/>
    </location>
</feature>
<dbReference type="AlphaFoldDB" id="I4B6U3"/>
<protein>
    <recommendedName>
        <fullName evidence="4">FecR family protein</fullName>
    </recommendedName>
</protein>
<dbReference type="HOGENOM" id="CLU_924204_0_0_12"/>
<evidence type="ECO:0000313" key="2">
    <source>
        <dbReference type="EMBL" id="AFM13000.1"/>
    </source>
</evidence>
<sequence length="301" mass="31706">MKKNDLANDILQFLQEENGTPRPGSAAEAPVRATRSKIDQAPPAAVWQGIQANIAAGAGAPTLLQRLKEFMSTPAAPVFAVALAATIGGAFFLMNRATAPLQVPLVEITAVQPQKAGTVIVARGLRIESVSGGSIERISGNADKIVLQTGNWSVTLQHAELERRTQFIFPGGALEPLGTAFTIQISPTGTAVSLTEGKIRLMEFDAAAKSWRARELAAPFAAVVGAQPIERDLPEAAKPVEEPKSVSRYARLAGKSVAVELKNGDRLSGKVVATSQGKVVLESSAGRMTVRESDILNIAVN</sequence>
<gene>
    <name evidence="2" type="ordered locus">Turpa_2357</name>
</gene>
<reference evidence="2 3" key="1">
    <citation type="submission" date="2012-06" db="EMBL/GenBank/DDBJ databases">
        <title>The complete chromosome of genome of Turneriella parva DSM 21527.</title>
        <authorList>
            <consortium name="US DOE Joint Genome Institute (JGI-PGF)"/>
            <person name="Lucas S."/>
            <person name="Han J."/>
            <person name="Lapidus A."/>
            <person name="Bruce D."/>
            <person name="Goodwin L."/>
            <person name="Pitluck S."/>
            <person name="Peters L."/>
            <person name="Kyrpides N."/>
            <person name="Mavromatis K."/>
            <person name="Ivanova N."/>
            <person name="Mikhailova N."/>
            <person name="Chertkov O."/>
            <person name="Detter J.C."/>
            <person name="Tapia R."/>
            <person name="Han C."/>
            <person name="Land M."/>
            <person name="Hauser L."/>
            <person name="Markowitz V."/>
            <person name="Cheng J.-F."/>
            <person name="Hugenholtz P."/>
            <person name="Woyke T."/>
            <person name="Wu D."/>
            <person name="Gronow S."/>
            <person name="Wellnitz S."/>
            <person name="Brambilla E."/>
            <person name="Klenk H.-P."/>
            <person name="Eisen J.A."/>
        </authorList>
    </citation>
    <scope>NUCLEOTIDE SEQUENCE [LARGE SCALE GENOMIC DNA]</scope>
    <source>
        <strain evidence="3">ATCC BAA-1111 / DSM 21527 / NCTC 11395 / H</strain>
    </source>
</reference>
<keyword evidence="1" id="KW-1133">Transmembrane helix</keyword>
<dbReference type="KEGG" id="tpx:Turpa_2357"/>
<evidence type="ECO:0000256" key="1">
    <source>
        <dbReference type="SAM" id="Phobius"/>
    </source>
</evidence>
<name>I4B6U3_TURPD</name>
<organism evidence="2 3">
    <name type="scientific">Turneriella parva (strain ATCC BAA-1111 / DSM 21527 / NCTC 11395 / H)</name>
    <name type="common">Leptospira parva</name>
    <dbReference type="NCBI Taxonomy" id="869212"/>
    <lineage>
        <taxon>Bacteria</taxon>
        <taxon>Pseudomonadati</taxon>
        <taxon>Spirochaetota</taxon>
        <taxon>Spirochaetia</taxon>
        <taxon>Leptospirales</taxon>
        <taxon>Leptospiraceae</taxon>
        <taxon>Turneriella</taxon>
    </lineage>
</organism>
<evidence type="ECO:0008006" key="4">
    <source>
        <dbReference type="Google" id="ProtNLM"/>
    </source>
</evidence>
<keyword evidence="1" id="KW-0472">Membrane</keyword>
<evidence type="ECO:0000313" key="3">
    <source>
        <dbReference type="Proteomes" id="UP000006048"/>
    </source>
</evidence>